<dbReference type="AlphaFoldDB" id="A0AAV4Q8M3"/>
<evidence type="ECO:0000313" key="1">
    <source>
        <dbReference type="EMBL" id="GIY04964.1"/>
    </source>
</evidence>
<evidence type="ECO:0000313" key="2">
    <source>
        <dbReference type="Proteomes" id="UP001054945"/>
    </source>
</evidence>
<keyword evidence="2" id="KW-1185">Reference proteome</keyword>
<sequence length="78" mass="8722">MNRYVIRHYLSFALMKQIFETNAICAFANLRANQREFNSSPLGKHNQDYGEVGRLTNDSWGHSAHIPVKGALCGGINA</sequence>
<comment type="caution">
    <text evidence="1">The sequence shown here is derived from an EMBL/GenBank/DDBJ whole genome shotgun (WGS) entry which is preliminary data.</text>
</comment>
<proteinExistence type="predicted"/>
<protein>
    <submittedName>
        <fullName evidence="1">Uncharacterized protein</fullName>
    </submittedName>
</protein>
<reference evidence="1 2" key="1">
    <citation type="submission" date="2021-06" db="EMBL/GenBank/DDBJ databases">
        <title>Caerostris extrusa draft genome.</title>
        <authorList>
            <person name="Kono N."/>
            <person name="Arakawa K."/>
        </authorList>
    </citation>
    <scope>NUCLEOTIDE SEQUENCE [LARGE SCALE GENOMIC DNA]</scope>
</reference>
<name>A0AAV4Q8M3_CAEEX</name>
<dbReference type="Proteomes" id="UP001054945">
    <property type="component" value="Unassembled WGS sequence"/>
</dbReference>
<gene>
    <name evidence="1" type="ORF">CEXT_597301</name>
</gene>
<organism evidence="1 2">
    <name type="scientific">Caerostris extrusa</name>
    <name type="common">Bark spider</name>
    <name type="synonym">Caerostris bankana</name>
    <dbReference type="NCBI Taxonomy" id="172846"/>
    <lineage>
        <taxon>Eukaryota</taxon>
        <taxon>Metazoa</taxon>
        <taxon>Ecdysozoa</taxon>
        <taxon>Arthropoda</taxon>
        <taxon>Chelicerata</taxon>
        <taxon>Arachnida</taxon>
        <taxon>Araneae</taxon>
        <taxon>Araneomorphae</taxon>
        <taxon>Entelegynae</taxon>
        <taxon>Araneoidea</taxon>
        <taxon>Araneidae</taxon>
        <taxon>Caerostris</taxon>
    </lineage>
</organism>
<accession>A0AAV4Q8M3</accession>
<dbReference type="EMBL" id="BPLR01005778">
    <property type="protein sequence ID" value="GIY04964.1"/>
    <property type="molecule type" value="Genomic_DNA"/>
</dbReference>